<evidence type="ECO:0000313" key="2">
    <source>
        <dbReference type="EMBL" id="EFZ13671.1"/>
    </source>
</evidence>
<accession>E9J0I5</accession>
<feature type="non-terminal residue" evidence="2">
    <location>
        <position position="1"/>
    </location>
</feature>
<dbReference type="EMBL" id="GL767476">
    <property type="protein sequence ID" value="EFZ13671.1"/>
    <property type="molecule type" value="Genomic_DNA"/>
</dbReference>
<reference evidence="2" key="1">
    <citation type="journal article" date="2011" name="Proc. Natl. Acad. Sci. U.S.A.">
        <title>The genome of the fire ant Solenopsis invicta.</title>
        <authorList>
            <person name="Wurm Y."/>
            <person name="Wang J."/>
            <person name="Riba-Grognuz O."/>
            <person name="Corona M."/>
            <person name="Nygaard S."/>
            <person name="Hunt B.G."/>
            <person name="Ingram K.K."/>
            <person name="Falquet L."/>
            <person name="Nipitwattanaphon M."/>
            <person name="Gotzek D."/>
            <person name="Dijkstra M.B."/>
            <person name="Oettler J."/>
            <person name="Comtesse F."/>
            <person name="Shih C.J."/>
            <person name="Wu W.J."/>
            <person name="Yang C.C."/>
            <person name="Thomas J."/>
            <person name="Beaudoing E."/>
            <person name="Pradervand S."/>
            <person name="Flegel V."/>
            <person name="Cook E.D."/>
            <person name="Fabbretti R."/>
            <person name="Stockinger H."/>
            <person name="Long L."/>
            <person name="Farmerie W.G."/>
            <person name="Oakey J."/>
            <person name="Boomsma J.J."/>
            <person name="Pamilo P."/>
            <person name="Yi S.V."/>
            <person name="Heinze J."/>
            <person name="Goodisman M.A."/>
            <person name="Farinelli L."/>
            <person name="Harshman K."/>
            <person name="Hulo N."/>
            <person name="Cerutti L."/>
            <person name="Xenarios I."/>
            <person name="Shoemaker D."/>
            <person name="Keller L."/>
        </authorList>
    </citation>
    <scope>NUCLEOTIDE SEQUENCE [LARGE SCALE GENOMIC DNA]</scope>
</reference>
<name>E9J0I5_SOLIN</name>
<dbReference type="AlphaFoldDB" id="E9J0I5"/>
<sequence length="141" mass="16356">LIKSTSIFLLQIKINHEYLIRFVYRVIRFYYIGKKIVTRKRCRLVYPWYDVNHTNKNFISYPEVTSVTKPVAQKPCNKTPLHLARTATPLRSPEQYIGGTPRARTELTCRDDHAAARTPPVAFGNVPAPDQQTERVDWLAQ</sequence>
<proteinExistence type="predicted"/>
<feature type="compositionally biased region" description="Basic and acidic residues" evidence="1">
    <location>
        <begin position="132"/>
        <end position="141"/>
    </location>
</feature>
<feature type="non-terminal residue" evidence="2">
    <location>
        <position position="141"/>
    </location>
</feature>
<feature type="region of interest" description="Disordered" evidence="1">
    <location>
        <begin position="117"/>
        <end position="141"/>
    </location>
</feature>
<dbReference type="HOGENOM" id="CLU_1830243_0_0_1"/>
<organism>
    <name type="scientific">Solenopsis invicta</name>
    <name type="common">Red imported fire ant</name>
    <name type="synonym">Solenopsis wagneri</name>
    <dbReference type="NCBI Taxonomy" id="13686"/>
    <lineage>
        <taxon>Eukaryota</taxon>
        <taxon>Metazoa</taxon>
        <taxon>Ecdysozoa</taxon>
        <taxon>Arthropoda</taxon>
        <taxon>Hexapoda</taxon>
        <taxon>Insecta</taxon>
        <taxon>Pterygota</taxon>
        <taxon>Neoptera</taxon>
        <taxon>Endopterygota</taxon>
        <taxon>Hymenoptera</taxon>
        <taxon>Apocrita</taxon>
        <taxon>Aculeata</taxon>
        <taxon>Formicoidea</taxon>
        <taxon>Formicidae</taxon>
        <taxon>Myrmicinae</taxon>
        <taxon>Solenopsis</taxon>
    </lineage>
</organism>
<protein>
    <submittedName>
        <fullName evidence="2">Uncharacterized protein</fullName>
    </submittedName>
</protein>
<evidence type="ECO:0000256" key="1">
    <source>
        <dbReference type="SAM" id="MobiDB-lite"/>
    </source>
</evidence>
<gene>
    <name evidence="2" type="ORF">SINV_10251</name>
</gene>